<reference evidence="1 2" key="1">
    <citation type="journal article" date="2014" name="Genome Announc.">
        <title>Draft genome sequence of Sclerotinia borealis, a psychrophilic plant pathogenic fungus.</title>
        <authorList>
            <person name="Mardanov A.V."/>
            <person name="Beletsky A.V."/>
            <person name="Kadnikov V.V."/>
            <person name="Ignatov A.N."/>
            <person name="Ravin N.V."/>
        </authorList>
    </citation>
    <scope>NUCLEOTIDE SEQUENCE [LARGE SCALE GENOMIC DNA]</scope>
    <source>
        <strain evidence="2">F-4157</strain>
    </source>
</reference>
<sequence>MHLSEILAFRKAMWEKVAGRLHTVQKIFPFGKDSKEVMLFGKVAYVLKDGKKADVEWAGRAELVQEGGKWKLAFYQVFMVSGFLVVVKRGAPSEGGLGEGEYLIWYE</sequence>
<dbReference type="InterPro" id="IPR032710">
    <property type="entry name" value="NTF2-like_dom_sf"/>
</dbReference>
<dbReference type="Proteomes" id="UP000019487">
    <property type="component" value="Unassembled WGS sequence"/>
</dbReference>
<evidence type="ECO:0000313" key="2">
    <source>
        <dbReference type="Proteomes" id="UP000019487"/>
    </source>
</evidence>
<keyword evidence="2" id="KW-1185">Reference proteome</keyword>
<dbReference type="STRING" id="1432307.W9CQN7"/>
<accession>W9CQN7</accession>
<proteinExistence type="predicted"/>
<dbReference type="OrthoDB" id="3468019at2759"/>
<dbReference type="EMBL" id="AYSA01000116">
    <property type="protein sequence ID" value="ESZ96919.1"/>
    <property type="molecule type" value="Genomic_DNA"/>
</dbReference>
<comment type="caution">
    <text evidence="1">The sequence shown here is derived from an EMBL/GenBank/DDBJ whole genome shotgun (WGS) entry which is preliminary data.</text>
</comment>
<name>W9CQN7_SCLBF</name>
<dbReference type="AlphaFoldDB" id="W9CQN7"/>
<evidence type="ECO:0008006" key="3">
    <source>
        <dbReference type="Google" id="ProtNLM"/>
    </source>
</evidence>
<dbReference type="SUPFAM" id="SSF54427">
    <property type="entry name" value="NTF2-like"/>
    <property type="match status" value="1"/>
</dbReference>
<dbReference type="HOGENOM" id="CLU_2211480_0_0_1"/>
<gene>
    <name evidence="1" type="ORF">SBOR_2713</name>
</gene>
<evidence type="ECO:0000313" key="1">
    <source>
        <dbReference type="EMBL" id="ESZ96919.1"/>
    </source>
</evidence>
<protein>
    <recommendedName>
        <fullName evidence="3">SnoaL-like domain-containing protein</fullName>
    </recommendedName>
</protein>
<organism evidence="1 2">
    <name type="scientific">Sclerotinia borealis (strain F-4128)</name>
    <dbReference type="NCBI Taxonomy" id="1432307"/>
    <lineage>
        <taxon>Eukaryota</taxon>
        <taxon>Fungi</taxon>
        <taxon>Dikarya</taxon>
        <taxon>Ascomycota</taxon>
        <taxon>Pezizomycotina</taxon>
        <taxon>Leotiomycetes</taxon>
        <taxon>Helotiales</taxon>
        <taxon>Sclerotiniaceae</taxon>
        <taxon>Sclerotinia</taxon>
    </lineage>
</organism>